<dbReference type="EMBL" id="CAMXCH010000001">
    <property type="protein sequence ID" value="CAI3927969.1"/>
    <property type="molecule type" value="Genomic_DNA"/>
</dbReference>
<evidence type="ECO:0000313" key="1">
    <source>
        <dbReference type="EMBL" id="CAI3927969.1"/>
    </source>
</evidence>
<evidence type="ECO:0000313" key="2">
    <source>
        <dbReference type="Proteomes" id="UP001154272"/>
    </source>
</evidence>
<protein>
    <submittedName>
        <fullName evidence="1">Uncharacterized protein</fullName>
    </submittedName>
</protein>
<gene>
    <name evidence="1" type="ORF">R83534S58_LOCUS350</name>
</gene>
<dbReference type="Proteomes" id="UP001154272">
    <property type="component" value="Unassembled WGS sequence"/>
</dbReference>
<name>A0ABM9HJJ4_9PROT</name>
<sequence length="64" mass="7471">MVYLIKNPVLIITPFYTLKKDTNLCVAIMLSWCLTPTINNNMLQPTFVRHQKNSINNNIIHRVD</sequence>
<comment type="caution">
    <text evidence="1">The sequence shown here is derived from an EMBL/GenBank/DDBJ whole genome shotgun (WGS) entry which is preliminary data.</text>
</comment>
<accession>A0ABM9HJJ4</accession>
<organism evidence="1 2">
    <name type="scientific">Commensalibacter papalotli</name>
    <name type="common">ex Botero et al. 2024</name>
    <dbReference type="NCBI Taxonomy" id="2972766"/>
    <lineage>
        <taxon>Bacteria</taxon>
        <taxon>Pseudomonadati</taxon>
        <taxon>Pseudomonadota</taxon>
        <taxon>Alphaproteobacteria</taxon>
        <taxon>Acetobacterales</taxon>
        <taxon>Acetobacteraceae</taxon>
    </lineage>
</organism>
<reference evidence="1" key="1">
    <citation type="submission" date="2022-10" db="EMBL/GenBank/DDBJ databases">
        <authorList>
            <person name="Botero Cardona J."/>
        </authorList>
    </citation>
    <scope>NUCLEOTIDE SEQUENCE</scope>
    <source>
        <strain evidence="1">R-83534</strain>
    </source>
</reference>
<proteinExistence type="predicted"/>
<keyword evidence="2" id="KW-1185">Reference proteome</keyword>